<sequence length="212" mass="24063">MGTWTAALPDRTISISRDRLARFRKLYVPDRDLSARMSEQFLFDMYVLGVAYGISPFEILQSVRHLEAGEPPGGIKPASMFSHPPLRGLWHKHYFSARFMPHNILMGLGGNGLERLIVETMGSSESPVITKDIISELARRVANEPLEMRHQQGKITGEWIIFARHSGVHYYLCLSTHDTGDQIIHDQIMKNCLKDFPKLRSWMDEQASSAAP</sequence>
<dbReference type="HOGENOM" id="CLU_112905_0_0_5"/>
<gene>
    <name evidence="1" type="ordered locus">RPD_2273</name>
</gene>
<accession>Q138I4</accession>
<evidence type="ECO:0000313" key="1">
    <source>
        <dbReference type="EMBL" id="ABE39505.1"/>
    </source>
</evidence>
<reference evidence="1 2" key="1">
    <citation type="submission" date="2006-03" db="EMBL/GenBank/DDBJ databases">
        <title>Complete sequence of Rhodopseudomonas palustris BisB5.</title>
        <authorList>
            <consortium name="US DOE Joint Genome Institute"/>
            <person name="Copeland A."/>
            <person name="Lucas S."/>
            <person name="Lapidus A."/>
            <person name="Barry K."/>
            <person name="Detter J.C."/>
            <person name="Glavina del Rio T."/>
            <person name="Hammon N."/>
            <person name="Israni S."/>
            <person name="Dalin E."/>
            <person name="Tice H."/>
            <person name="Pitluck S."/>
            <person name="Chain P."/>
            <person name="Malfatti S."/>
            <person name="Shin M."/>
            <person name="Vergez L."/>
            <person name="Schmutz J."/>
            <person name="Larimer F."/>
            <person name="Land M."/>
            <person name="Hauser L."/>
            <person name="Pelletier D.A."/>
            <person name="Kyrpides N."/>
            <person name="Lykidis A."/>
            <person name="Oda Y."/>
            <person name="Harwood C.S."/>
            <person name="Richardson P."/>
        </authorList>
    </citation>
    <scope>NUCLEOTIDE SEQUENCE [LARGE SCALE GENOMIC DNA]</scope>
    <source>
        <strain evidence="1 2">BisB5</strain>
    </source>
</reference>
<protein>
    <submittedName>
        <fullName evidence="1">Uncharacterized protein</fullName>
    </submittedName>
</protein>
<dbReference type="STRING" id="316057.RPD_2273"/>
<dbReference type="AlphaFoldDB" id="Q138I4"/>
<proteinExistence type="predicted"/>
<dbReference type="EMBL" id="CP000283">
    <property type="protein sequence ID" value="ABE39505.1"/>
    <property type="molecule type" value="Genomic_DNA"/>
</dbReference>
<dbReference type="eggNOG" id="ENOG5030WKV">
    <property type="taxonomic scope" value="Bacteria"/>
</dbReference>
<dbReference type="KEGG" id="rpd:RPD_2273"/>
<name>Q138I4_RHOPS</name>
<organism evidence="1 2">
    <name type="scientific">Rhodopseudomonas palustris (strain BisB5)</name>
    <dbReference type="NCBI Taxonomy" id="316057"/>
    <lineage>
        <taxon>Bacteria</taxon>
        <taxon>Pseudomonadati</taxon>
        <taxon>Pseudomonadota</taxon>
        <taxon>Alphaproteobacteria</taxon>
        <taxon>Hyphomicrobiales</taxon>
        <taxon>Nitrobacteraceae</taxon>
        <taxon>Rhodopseudomonas</taxon>
    </lineage>
</organism>
<evidence type="ECO:0000313" key="2">
    <source>
        <dbReference type="Proteomes" id="UP000001818"/>
    </source>
</evidence>
<dbReference type="BioCyc" id="RPAL316057:RPD_RS22345-MONOMER"/>
<dbReference type="Proteomes" id="UP000001818">
    <property type="component" value="Chromosome"/>
</dbReference>